<dbReference type="EMBL" id="CP022110">
    <property type="protein sequence ID" value="ASG20677.1"/>
    <property type="molecule type" value="Genomic_DNA"/>
</dbReference>
<keyword evidence="4" id="KW-0285">Flavoprotein</keyword>
<dbReference type="GO" id="GO:0018580">
    <property type="term" value="F:nitronate monooxygenase activity"/>
    <property type="evidence" value="ECO:0007669"/>
    <property type="project" value="InterPro"/>
</dbReference>
<comment type="cofactor">
    <cofactor evidence="1">
        <name>FMN</name>
        <dbReference type="ChEBI" id="CHEBI:58210"/>
    </cofactor>
</comment>
<dbReference type="FunFam" id="3.20.20.70:FF:000154">
    <property type="entry name" value="Probable nitronate monooxygenase"/>
    <property type="match status" value="1"/>
</dbReference>
<keyword evidence="7" id="KW-0560">Oxidoreductase</keyword>
<dbReference type="GO" id="GO:0051213">
    <property type="term" value="F:dioxygenase activity"/>
    <property type="evidence" value="ECO:0007669"/>
    <property type="project" value="UniProtKB-KW"/>
</dbReference>
<keyword evidence="8" id="KW-0503">Monooxygenase</keyword>
<evidence type="ECO:0000256" key="6">
    <source>
        <dbReference type="ARBA" id="ARBA00022741"/>
    </source>
</evidence>
<evidence type="ECO:0000313" key="13">
    <source>
        <dbReference type="Proteomes" id="UP000197153"/>
    </source>
</evidence>
<evidence type="ECO:0000256" key="5">
    <source>
        <dbReference type="ARBA" id="ARBA00022643"/>
    </source>
</evidence>
<dbReference type="InterPro" id="IPR004136">
    <property type="entry name" value="NMO"/>
</dbReference>
<dbReference type="CDD" id="cd04730">
    <property type="entry name" value="NPD_like"/>
    <property type="match status" value="1"/>
</dbReference>
<dbReference type="AlphaFoldDB" id="A0A248JPP2"/>
<keyword evidence="5" id="KW-0288">FMN</keyword>
<comment type="similarity">
    <text evidence="2">Belongs to the nitronate monooxygenase family. NMO class I subfamily.</text>
</comment>
<evidence type="ECO:0000256" key="9">
    <source>
        <dbReference type="ARBA" id="ARBA00031155"/>
    </source>
</evidence>
<name>A0A248JPP2_9PROT</name>
<dbReference type="SUPFAM" id="SSF51412">
    <property type="entry name" value="Inosine monophosphate dehydrogenase (IMPDH)"/>
    <property type="match status" value="1"/>
</dbReference>
<evidence type="ECO:0000256" key="7">
    <source>
        <dbReference type="ARBA" id="ARBA00023002"/>
    </source>
</evidence>
<dbReference type="Proteomes" id="UP000197153">
    <property type="component" value="Chromosome 1"/>
</dbReference>
<dbReference type="Pfam" id="PF03060">
    <property type="entry name" value="NMO"/>
    <property type="match status" value="1"/>
</dbReference>
<protein>
    <recommendedName>
        <fullName evidence="11">Nitronate monooxygenase</fullName>
    </recommendedName>
    <alternativeName>
        <fullName evidence="9">Propionate 3-nitronate monooxygenase</fullName>
    </alternativeName>
</protein>
<accession>A0A248JPP2</accession>
<evidence type="ECO:0000256" key="10">
    <source>
        <dbReference type="ARBA" id="ARBA00049401"/>
    </source>
</evidence>
<dbReference type="GO" id="GO:0009636">
    <property type="term" value="P:response to toxic substance"/>
    <property type="evidence" value="ECO:0007669"/>
    <property type="project" value="UniProtKB-KW"/>
</dbReference>
<organism evidence="12 13">
    <name type="scientific">Nitrospirillum viridazoti CBAmc</name>
    <dbReference type="NCBI Taxonomy" id="1441467"/>
    <lineage>
        <taxon>Bacteria</taxon>
        <taxon>Pseudomonadati</taxon>
        <taxon>Pseudomonadota</taxon>
        <taxon>Alphaproteobacteria</taxon>
        <taxon>Rhodospirillales</taxon>
        <taxon>Azospirillaceae</taxon>
        <taxon>Nitrospirillum</taxon>
        <taxon>Nitrospirillum viridazoti</taxon>
    </lineage>
</organism>
<dbReference type="Gene3D" id="3.20.20.70">
    <property type="entry name" value="Aldolase class I"/>
    <property type="match status" value="1"/>
</dbReference>
<keyword evidence="3" id="KW-0216">Detoxification</keyword>
<gene>
    <name evidence="12" type="ORF">Y958_07550</name>
</gene>
<proteinExistence type="inferred from homology"/>
<dbReference type="PANTHER" id="PTHR42747:SF3">
    <property type="entry name" value="NITRONATE MONOOXYGENASE-RELATED"/>
    <property type="match status" value="1"/>
</dbReference>
<keyword evidence="12" id="KW-0223">Dioxygenase</keyword>
<evidence type="ECO:0000256" key="2">
    <source>
        <dbReference type="ARBA" id="ARBA00009881"/>
    </source>
</evidence>
<evidence type="ECO:0000313" key="12">
    <source>
        <dbReference type="EMBL" id="ASG20677.1"/>
    </source>
</evidence>
<keyword evidence="6" id="KW-0547">Nucleotide-binding</keyword>
<dbReference type="GO" id="GO:0000166">
    <property type="term" value="F:nucleotide binding"/>
    <property type="evidence" value="ECO:0007669"/>
    <property type="project" value="UniProtKB-KW"/>
</dbReference>
<evidence type="ECO:0000256" key="11">
    <source>
        <dbReference type="ARBA" id="ARBA00067136"/>
    </source>
</evidence>
<evidence type="ECO:0000256" key="1">
    <source>
        <dbReference type="ARBA" id="ARBA00001917"/>
    </source>
</evidence>
<dbReference type="RefSeq" id="WP_088871511.1">
    <property type="nucleotide sequence ID" value="NZ_CP022110.1"/>
</dbReference>
<sequence length="363" mass="37654">MTAWPDRRILDLFGIDHPILQAPMANASTPAMAVAVSAAGGLGALPGAQYTLDGLKAAVAEVRYGTSRPFNLNFFCHTPPVPDPARLMAWRARLAPYYVELGLDPADTPPVGGRTPFDADFCALIEEVKPAVVSFHFGLPGKLLVERVKATGAKVIASATTVAEARWLEHHGVDAVIAMGLEAGGHRGNFLSDDMATQVGTFALVPQVADAVSVPVIATGGIADARGIVAALALGASAVQIGTAYLFCPEIKIPEVHRQALESATDDGTALTNLFTGRPARGLINRLMREVGPLSDAPTAFPTAGGALAPLRARAEAAGSGDFTNQWAGQAARLGRALPAGDLTRALAAEALARPGAHQISDR</sequence>
<comment type="catalytic activity">
    <reaction evidence="10">
        <text>3 propionate 3-nitronate + 3 O2 + H2O = 3 3-oxopropanoate + 2 nitrate + nitrite + H2O2 + 3 H(+)</text>
        <dbReference type="Rhea" id="RHEA:57332"/>
        <dbReference type="ChEBI" id="CHEBI:15377"/>
        <dbReference type="ChEBI" id="CHEBI:15378"/>
        <dbReference type="ChEBI" id="CHEBI:15379"/>
        <dbReference type="ChEBI" id="CHEBI:16240"/>
        <dbReference type="ChEBI" id="CHEBI:16301"/>
        <dbReference type="ChEBI" id="CHEBI:17632"/>
        <dbReference type="ChEBI" id="CHEBI:33190"/>
        <dbReference type="ChEBI" id="CHEBI:136067"/>
    </reaction>
</comment>
<evidence type="ECO:0000256" key="3">
    <source>
        <dbReference type="ARBA" id="ARBA00022575"/>
    </source>
</evidence>
<evidence type="ECO:0000256" key="4">
    <source>
        <dbReference type="ARBA" id="ARBA00022630"/>
    </source>
</evidence>
<reference evidence="12 13" key="1">
    <citation type="submission" date="2017-06" db="EMBL/GenBank/DDBJ databases">
        <title>Complete genome sequence of Nitrospirillum amazonense strain CBAmC, an endophytic nitrogen-fixing and plant growth-promoting bacterium, isolated from sugarcane.</title>
        <authorList>
            <person name="Schwab S."/>
            <person name="dos Santos Teixeira K.R."/>
            <person name="Simoes Araujo J.L."/>
            <person name="Soares Vidal M."/>
            <person name="Borges de Freitas H.R."/>
            <person name="Rivello Crivelaro A.L."/>
            <person name="Bueno de Camargo Nunes A."/>
            <person name="dos Santos C.M."/>
            <person name="Palmeira da Silva Rosa D."/>
            <person name="da Silva Padilha D."/>
            <person name="da Silva E."/>
            <person name="Araujo Terra L."/>
            <person name="Soares Mendes V."/>
            <person name="Farinelli L."/>
            <person name="Magalhaes Cruz L."/>
            <person name="Baldani J.I."/>
        </authorList>
    </citation>
    <scope>NUCLEOTIDE SEQUENCE [LARGE SCALE GENOMIC DNA]</scope>
    <source>
        <strain evidence="12 13">CBAmC</strain>
    </source>
</reference>
<dbReference type="KEGG" id="nao:Y958_07550"/>
<keyword evidence="13" id="KW-1185">Reference proteome</keyword>
<evidence type="ECO:0000256" key="8">
    <source>
        <dbReference type="ARBA" id="ARBA00023033"/>
    </source>
</evidence>
<dbReference type="InterPro" id="IPR013785">
    <property type="entry name" value="Aldolase_TIM"/>
</dbReference>
<dbReference type="PANTHER" id="PTHR42747">
    <property type="entry name" value="NITRONATE MONOOXYGENASE-RELATED"/>
    <property type="match status" value="1"/>
</dbReference>